<dbReference type="GO" id="GO:0016020">
    <property type="term" value="C:membrane"/>
    <property type="evidence" value="ECO:0007669"/>
    <property type="project" value="UniProtKB-SubCell"/>
</dbReference>
<evidence type="ECO:0000256" key="1">
    <source>
        <dbReference type="ARBA" id="ARBA00004370"/>
    </source>
</evidence>
<sequence>MSGSIDRKKNQKGFLKEKVLQIYDKLFQGQDITQGRAEFWDDFFLLKVCNLSSMIDTYQVNVKWLNTHFEKAVSDDLIILKPQLNRLLLQCLHTAEHDKHRIRVANAIQTMDALVSGVYRCKTPADSIMDASEFLINPEQVTDFMQHYTTLCSDMFRENRPERLRSLMLNSVHTFVTASSDFRSNPFAIGLLNVQIFDILRLTLVNAQLRYLHGLAACKLLGLLTQFGKSQAGHVFTQQLGLSDDDLLLNGVSSTISLALSEYNVRFRRQHDPSVGFFSSMSSFFGNLFVGDIASNVSLRPCDSLLMCMYAITKNGAHFSTILSYSNAHHYDTTNGFDSLSASGSLGEEKLRVFGSDLTFGALPSNGHTTVDRNGGAVEKCERDSSIIKTLSINDNPVGPVDRSFPTDEQYPIGDDVNSLTDTGPQPFDEKAFSSTLEPRNLLADLLEYCSIVMQDVKTPESLNSCHLCLIIVLCITQNPMACSILHDPHVTFKVWIHKHRSRYRKSSPSPCANFSSRPIAVAILSLLVEFIRGHLMKKLPHRLYSIVCSICHNLLCYQTKHKIRLDFDWKQLWSGEFGDLRIFIALLSLLQFVLNLDSNDLSPALGLELMQKILEIFNFCILHGDSFLQAADVYDDLYYELIRMHGLFENVYEHGLSHSNSMNPELKLPAANVVLQVGNIRSIVNHFNAKIAAFTAANSLSSLTENQVLAVVRENYDSLTLRVHETLDIPDEYVEQTDDPLFDTLVDTVVRQTRKDCLDTSLELQSFFHELSVIH</sequence>
<evidence type="ECO:0000256" key="2">
    <source>
        <dbReference type="ARBA" id="ARBA00022692"/>
    </source>
</evidence>
<evidence type="ECO:0000313" key="7">
    <source>
        <dbReference type="Proteomes" id="UP000822476"/>
    </source>
</evidence>
<evidence type="ECO:0000313" key="6">
    <source>
        <dbReference type="EMBL" id="KAF7255988.1"/>
    </source>
</evidence>
<evidence type="ECO:0000256" key="3">
    <source>
        <dbReference type="ARBA" id="ARBA00022989"/>
    </source>
</evidence>
<protein>
    <recommendedName>
        <fullName evidence="5">Armadillo-like helical domain-containing protein</fullName>
    </recommendedName>
</protein>
<dbReference type="SMART" id="SM01158">
    <property type="entry name" value="DUF1741"/>
    <property type="match status" value="1"/>
</dbReference>
<keyword evidence="4" id="KW-0472">Membrane</keyword>
<evidence type="ECO:0000259" key="5">
    <source>
        <dbReference type="SMART" id="SM01158"/>
    </source>
</evidence>
<dbReference type="EMBL" id="JTDE01003502">
    <property type="protein sequence ID" value="KAF7255988.1"/>
    <property type="molecule type" value="Genomic_DNA"/>
</dbReference>
<gene>
    <name evidence="6" type="ORF">EG68_07513</name>
</gene>
<dbReference type="GO" id="GO:0005829">
    <property type="term" value="C:cytosol"/>
    <property type="evidence" value="ECO:0007669"/>
    <property type="project" value="TreeGrafter"/>
</dbReference>
<evidence type="ECO:0000256" key="4">
    <source>
        <dbReference type="ARBA" id="ARBA00023136"/>
    </source>
</evidence>
<dbReference type="Proteomes" id="UP000822476">
    <property type="component" value="Unassembled WGS sequence"/>
</dbReference>
<comment type="subcellular location">
    <subcellularLocation>
        <location evidence="1">Membrane</location>
    </subcellularLocation>
</comment>
<organism evidence="6 7">
    <name type="scientific">Paragonimus skrjabini miyazakii</name>
    <dbReference type="NCBI Taxonomy" id="59628"/>
    <lineage>
        <taxon>Eukaryota</taxon>
        <taxon>Metazoa</taxon>
        <taxon>Spiralia</taxon>
        <taxon>Lophotrochozoa</taxon>
        <taxon>Platyhelminthes</taxon>
        <taxon>Trematoda</taxon>
        <taxon>Digenea</taxon>
        <taxon>Plagiorchiida</taxon>
        <taxon>Troglotremata</taxon>
        <taxon>Troglotrematidae</taxon>
        <taxon>Paragonimus</taxon>
    </lineage>
</organism>
<proteinExistence type="predicted"/>
<comment type="caution">
    <text evidence="6">The sequence shown here is derived from an EMBL/GenBank/DDBJ whole genome shotgun (WGS) entry which is preliminary data.</text>
</comment>
<reference evidence="6" key="1">
    <citation type="submission" date="2019-07" db="EMBL/GenBank/DDBJ databases">
        <title>Annotation for the trematode Paragonimus miyazaki's.</title>
        <authorList>
            <person name="Choi Y.-J."/>
        </authorList>
    </citation>
    <scope>NUCLEOTIDE SEQUENCE</scope>
    <source>
        <strain evidence="6">Japan</strain>
    </source>
</reference>
<keyword evidence="7" id="KW-1185">Reference proteome</keyword>
<dbReference type="InterPro" id="IPR013636">
    <property type="entry name" value="ARMH3_C"/>
</dbReference>
<dbReference type="Pfam" id="PF08427">
    <property type="entry name" value="ARMH3_C"/>
    <property type="match status" value="1"/>
</dbReference>
<name>A0A8S9YVW7_9TREM</name>
<dbReference type="InterPro" id="IPR039868">
    <property type="entry name" value="ARMD3-like"/>
</dbReference>
<keyword evidence="3" id="KW-1133">Transmembrane helix</keyword>
<feature type="domain" description="Armadillo-like helical" evidence="5">
    <location>
        <begin position="511"/>
        <end position="758"/>
    </location>
</feature>
<dbReference type="AlphaFoldDB" id="A0A8S9YVW7"/>
<dbReference type="PANTHER" id="PTHR13608:SF3">
    <property type="entry name" value="ARMADILLO-LIKE HELICAL DOMAIN-CONTAINING PROTEIN 3"/>
    <property type="match status" value="1"/>
</dbReference>
<keyword evidence="2" id="KW-0812">Transmembrane</keyword>
<dbReference type="OrthoDB" id="2012278at2759"/>
<dbReference type="PANTHER" id="PTHR13608">
    <property type="entry name" value="ARMADILLO-LIKE HELICAL DOMAIN-CONTAINING PROTEIN 3"/>
    <property type="match status" value="1"/>
</dbReference>
<accession>A0A8S9YVW7</accession>